<dbReference type="OrthoDB" id="9803529at2"/>
<dbReference type="RefSeq" id="WP_046328307.1">
    <property type="nucleotide sequence ID" value="NZ_CP011280.1"/>
</dbReference>
<gene>
    <name evidence="2" type="ORF">VC03_01240</name>
</gene>
<protein>
    <recommendedName>
        <fullName evidence="1">SUF system FeS cluster assembly SufBD core domain-containing protein</fullName>
    </recommendedName>
</protein>
<dbReference type="GO" id="GO:0016226">
    <property type="term" value="P:iron-sulfur cluster assembly"/>
    <property type="evidence" value="ECO:0007669"/>
    <property type="project" value="InterPro"/>
</dbReference>
<dbReference type="PANTHER" id="PTHR43575:SF1">
    <property type="entry name" value="PROTEIN ABCI7, CHLOROPLASTIC"/>
    <property type="match status" value="1"/>
</dbReference>
<dbReference type="InterPro" id="IPR000825">
    <property type="entry name" value="SUF_FeS_clus_asmbl_SufBD_core"/>
</dbReference>
<dbReference type="InterPro" id="IPR037284">
    <property type="entry name" value="SUF_FeS_clus_asmbl_SufBD_sf"/>
</dbReference>
<evidence type="ECO:0000313" key="2">
    <source>
        <dbReference type="EMBL" id="AKC95201.1"/>
    </source>
</evidence>
<dbReference type="STRING" id="187101.VC03_01240"/>
<evidence type="ECO:0000259" key="1">
    <source>
        <dbReference type="Pfam" id="PF01458"/>
    </source>
</evidence>
<dbReference type="KEGG" id="sns:VC03_01240"/>
<accession>A0A0E3ZAD0</accession>
<dbReference type="InterPro" id="IPR055346">
    <property type="entry name" value="Fe-S_cluster_assembly_SufBD"/>
</dbReference>
<dbReference type="SUPFAM" id="SSF101960">
    <property type="entry name" value="Stabilizer of iron transporter SufD"/>
    <property type="match status" value="1"/>
</dbReference>
<keyword evidence="3" id="KW-1185">Reference proteome</keyword>
<dbReference type="EMBL" id="CP011280">
    <property type="protein sequence ID" value="AKC95201.1"/>
    <property type="molecule type" value="Genomic_DNA"/>
</dbReference>
<dbReference type="Pfam" id="PF01458">
    <property type="entry name" value="SUFBD_core"/>
    <property type="match status" value="1"/>
</dbReference>
<dbReference type="AlphaFoldDB" id="A0A0E3ZAD0"/>
<dbReference type="PATRIC" id="fig|1069640.6.peg.234"/>
<feature type="domain" description="SUF system FeS cluster assembly SufBD core" evidence="1">
    <location>
        <begin position="96"/>
        <end position="322"/>
    </location>
</feature>
<organism evidence="2 3">
    <name type="scientific">Sneathia vaginalis</name>
    <dbReference type="NCBI Taxonomy" id="187101"/>
    <lineage>
        <taxon>Bacteria</taxon>
        <taxon>Fusobacteriati</taxon>
        <taxon>Fusobacteriota</taxon>
        <taxon>Fusobacteriia</taxon>
        <taxon>Fusobacteriales</taxon>
        <taxon>Leptotrichiaceae</taxon>
        <taxon>Sneathia</taxon>
    </lineage>
</organism>
<dbReference type="Proteomes" id="UP000033103">
    <property type="component" value="Chromosome"/>
</dbReference>
<evidence type="ECO:0000313" key="3">
    <source>
        <dbReference type="Proteomes" id="UP000033103"/>
    </source>
</evidence>
<proteinExistence type="predicted"/>
<dbReference type="HOGENOM" id="CLU_026231_2_0_0"/>
<name>A0A0E3ZAD0_9FUSO</name>
<sequence>MEKYEEMKRPYWKRLDYTPSETIEQKEYILDNLKFLNMDQEGITITKYSDERPQPYRGLGEYYEVENKQRLNHSLSIDISKKTEKMIAIKFDISKASDTLINGININIKEDASAKILLLYESTDGYNHYHNGYVRVNLSDNSNLELINLQNLNGESKNLTQTDFVVNSNVNLEYYDLELGSKVNAVAAKARFLGENSNVLFVPAYLVDGYRKADFEYSMLFHGKKNEGNIEGRGATKDHGLKIFRGNIYFYRGCSKSRASEGEFSILLDDTIKIHSIPAMLCDEDDVLGAHAASVGKVNEDRLFYLMSRGFNSKEAKKIIVESSFRPIFERIEFEDIKEKMFKEINNRML</sequence>
<dbReference type="PANTHER" id="PTHR43575">
    <property type="entry name" value="PROTEIN ABCI7, CHLOROPLASTIC"/>
    <property type="match status" value="1"/>
</dbReference>
<reference evidence="2 3" key="1">
    <citation type="journal article" date="2012" name="BMC Genomics">
        <title>Genomic sequence analysis and characterization of Sneathia amnii sp. nov.</title>
        <authorList>
            <consortium name="Vaginal Microbiome Consortium (additional members)"/>
            <person name="Harwich M.D.Jr."/>
            <person name="Serrano M.G."/>
            <person name="Fettweis J.M."/>
            <person name="Alves J.M."/>
            <person name="Reimers M.A."/>
            <person name="Buck G.A."/>
            <person name="Jefferson K.K."/>
        </authorList>
    </citation>
    <scope>NUCLEOTIDE SEQUENCE [LARGE SCALE GENOMIC DNA]</scope>
    <source>
        <strain evidence="2 3">SN35</strain>
    </source>
</reference>